<accession>A0AAN8XNT7</accession>
<organism evidence="1 2">
    <name type="scientific">Polyplax serrata</name>
    <name type="common">Common mouse louse</name>
    <dbReference type="NCBI Taxonomy" id="468196"/>
    <lineage>
        <taxon>Eukaryota</taxon>
        <taxon>Metazoa</taxon>
        <taxon>Ecdysozoa</taxon>
        <taxon>Arthropoda</taxon>
        <taxon>Hexapoda</taxon>
        <taxon>Insecta</taxon>
        <taxon>Pterygota</taxon>
        <taxon>Neoptera</taxon>
        <taxon>Paraneoptera</taxon>
        <taxon>Psocodea</taxon>
        <taxon>Troctomorpha</taxon>
        <taxon>Phthiraptera</taxon>
        <taxon>Anoplura</taxon>
        <taxon>Polyplacidae</taxon>
        <taxon>Polyplax</taxon>
    </lineage>
</organism>
<dbReference type="Proteomes" id="UP001372834">
    <property type="component" value="Unassembled WGS sequence"/>
</dbReference>
<evidence type="ECO:0000313" key="1">
    <source>
        <dbReference type="EMBL" id="KAK6644020.1"/>
    </source>
</evidence>
<evidence type="ECO:0000313" key="2">
    <source>
        <dbReference type="Proteomes" id="UP001372834"/>
    </source>
</evidence>
<proteinExistence type="predicted"/>
<reference evidence="1 2" key="1">
    <citation type="submission" date="2023-10" db="EMBL/GenBank/DDBJ databases">
        <title>Genomes of two closely related lineages of the louse Polyplax serrata with different host specificities.</title>
        <authorList>
            <person name="Martinu J."/>
            <person name="Tarabai H."/>
            <person name="Stefka J."/>
            <person name="Hypsa V."/>
        </authorList>
    </citation>
    <scope>NUCLEOTIDE SEQUENCE [LARGE SCALE GENOMIC DNA]</scope>
    <source>
        <strain evidence="1">HR10_N</strain>
    </source>
</reference>
<gene>
    <name evidence="1" type="ORF">RUM43_000285</name>
</gene>
<dbReference type="EMBL" id="JAWJWE010000001">
    <property type="protein sequence ID" value="KAK6644020.1"/>
    <property type="molecule type" value="Genomic_DNA"/>
</dbReference>
<name>A0AAN8XNT7_POLSC</name>
<protein>
    <submittedName>
        <fullName evidence="1">Uncharacterized protein</fullName>
    </submittedName>
</protein>
<dbReference type="AlphaFoldDB" id="A0AAN8XNT7"/>
<sequence>MEFHFLYESAIIKLVCWHFSVRLKEGHGNVQTVACLRTFELALLRPQGRNNLERERGRLDTMQTAKTIGPLMLIYSYKKIISVFPTGRINDELDTCRLSKPAKNLYDHLYHPVVSDGTTQTD</sequence>
<comment type="caution">
    <text evidence="1">The sequence shown here is derived from an EMBL/GenBank/DDBJ whole genome shotgun (WGS) entry which is preliminary data.</text>
</comment>